<feature type="non-terminal residue" evidence="3">
    <location>
        <position position="357"/>
    </location>
</feature>
<dbReference type="Gene3D" id="1.25.60.10">
    <property type="entry name" value="MgtE N-terminal domain-like"/>
    <property type="match status" value="1"/>
</dbReference>
<dbReference type="PANTHER" id="PTHR43773">
    <property type="entry name" value="MAGNESIUM TRANSPORTER MGTE"/>
    <property type="match status" value="1"/>
</dbReference>
<accession>A0A7V5NWJ1</accession>
<evidence type="ECO:0000259" key="2">
    <source>
        <dbReference type="PROSITE" id="PS51371"/>
    </source>
</evidence>
<gene>
    <name evidence="3" type="ORF">ENK01_01170</name>
</gene>
<protein>
    <submittedName>
        <fullName evidence="3">Magnesium transporter</fullName>
    </submittedName>
</protein>
<dbReference type="SUPFAM" id="SSF54631">
    <property type="entry name" value="CBS-domain pair"/>
    <property type="match status" value="1"/>
</dbReference>
<feature type="domain" description="CBS" evidence="2">
    <location>
        <begin position="223"/>
        <end position="279"/>
    </location>
</feature>
<dbReference type="GO" id="GO:0015095">
    <property type="term" value="F:magnesium ion transmembrane transporter activity"/>
    <property type="evidence" value="ECO:0007669"/>
    <property type="project" value="InterPro"/>
</dbReference>
<dbReference type="Gene3D" id="1.10.357.20">
    <property type="entry name" value="SLC41 divalent cation transporters, integral membrane domain"/>
    <property type="match status" value="1"/>
</dbReference>
<dbReference type="GO" id="GO:0016020">
    <property type="term" value="C:membrane"/>
    <property type="evidence" value="ECO:0007669"/>
    <property type="project" value="InterPro"/>
</dbReference>
<dbReference type="SMART" id="SM00116">
    <property type="entry name" value="CBS"/>
    <property type="match status" value="1"/>
</dbReference>
<dbReference type="PANTHER" id="PTHR43773:SF1">
    <property type="entry name" value="MAGNESIUM TRANSPORTER MGTE"/>
    <property type="match status" value="1"/>
</dbReference>
<dbReference type="InterPro" id="IPR000644">
    <property type="entry name" value="CBS_dom"/>
</dbReference>
<organism evidence="3">
    <name type="scientific">Hellea balneolensis</name>
    <dbReference type="NCBI Taxonomy" id="287478"/>
    <lineage>
        <taxon>Bacteria</taxon>
        <taxon>Pseudomonadati</taxon>
        <taxon>Pseudomonadota</taxon>
        <taxon>Alphaproteobacteria</taxon>
        <taxon>Maricaulales</taxon>
        <taxon>Robiginitomaculaceae</taxon>
        <taxon>Hellea</taxon>
    </lineage>
</organism>
<dbReference type="PROSITE" id="PS51371">
    <property type="entry name" value="CBS"/>
    <property type="match status" value="1"/>
</dbReference>
<dbReference type="InterPro" id="IPR038076">
    <property type="entry name" value="MgtE_N_sf"/>
</dbReference>
<dbReference type="InterPro" id="IPR006669">
    <property type="entry name" value="MgtE_transporter"/>
</dbReference>
<dbReference type="SMART" id="SM00924">
    <property type="entry name" value="MgtE_N"/>
    <property type="match status" value="1"/>
</dbReference>
<evidence type="ECO:0000256" key="1">
    <source>
        <dbReference type="PROSITE-ProRule" id="PRU00703"/>
    </source>
</evidence>
<dbReference type="AlphaFoldDB" id="A0A7V5NWJ1"/>
<dbReference type="SUPFAM" id="SSF161093">
    <property type="entry name" value="MgtE membrane domain-like"/>
    <property type="match status" value="1"/>
</dbReference>
<sequence>MTELSELHEAPAPSHAGLDVGNVDELHEAITAQDKTRIRELLDLDLEHPAELADRLEQLSHSDRKTLAELCPDVFSPALLAELEDDVVEDVLPLLSSRQISRAMEELESDDAVQLFEELSDEAREEVLEELPEQERREIEESLSFDEETAGRLMQREFVAAPEFWTVGQTIDHMREQGERGGDNLPEKFFDVYVIDAHFHPIGYVPLSTLMRSQRGTLLRDLMDTNLTVITPDMDQEDVAYLFEKYDLISAPVVDADGRLTGMITVDDMVEVIQEENTEDMLALAGVSEAGLVDTVADTVKARAPWLFVNLLTAMLASSVISLFQNEISQLVALAVLMPIVASMGGNTGTQALTVAI</sequence>
<dbReference type="CDD" id="cd04606">
    <property type="entry name" value="CBS_pair_Mg_transporter"/>
    <property type="match status" value="1"/>
</dbReference>
<dbReference type="InterPro" id="IPR046342">
    <property type="entry name" value="CBS_dom_sf"/>
</dbReference>
<comment type="caution">
    <text evidence="3">The sequence shown here is derived from an EMBL/GenBank/DDBJ whole genome shotgun (WGS) entry which is preliminary data.</text>
</comment>
<dbReference type="InterPro" id="IPR036739">
    <property type="entry name" value="SLC41_membr_dom_sf"/>
</dbReference>
<dbReference type="Pfam" id="PF03448">
    <property type="entry name" value="MgtE_N"/>
    <property type="match status" value="1"/>
</dbReference>
<dbReference type="EMBL" id="DROP01000080">
    <property type="protein sequence ID" value="HHI88537.1"/>
    <property type="molecule type" value="Genomic_DNA"/>
</dbReference>
<dbReference type="SUPFAM" id="SSF158791">
    <property type="entry name" value="MgtE N-terminal domain-like"/>
    <property type="match status" value="1"/>
</dbReference>
<dbReference type="InterPro" id="IPR006668">
    <property type="entry name" value="Mg_transptr_MgtE_intracell_dom"/>
</dbReference>
<keyword evidence="1" id="KW-0129">CBS domain</keyword>
<dbReference type="Pfam" id="PF00571">
    <property type="entry name" value="CBS"/>
    <property type="match status" value="1"/>
</dbReference>
<evidence type="ECO:0000313" key="3">
    <source>
        <dbReference type="EMBL" id="HHI88537.1"/>
    </source>
</evidence>
<proteinExistence type="predicted"/>
<reference evidence="3" key="1">
    <citation type="journal article" date="2020" name="mSystems">
        <title>Genome- and Community-Level Interaction Insights into Carbon Utilization and Element Cycling Functions of Hydrothermarchaeota in Hydrothermal Sediment.</title>
        <authorList>
            <person name="Zhou Z."/>
            <person name="Liu Y."/>
            <person name="Xu W."/>
            <person name="Pan J."/>
            <person name="Luo Z.H."/>
            <person name="Li M."/>
        </authorList>
    </citation>
    <scope>NUCLEOTIDE SEQUENCE [LARGE SCALE GENOMIC DNA]</scope>
    <source>
        <strain evidence="3">HyVt-538</strain>
    </source>
</reference>
<name>A0A7V5NWJ1_9PROT</name>
<dbReference type="Gene3D" id="3.10.580.10">
    <property type="entry name" value="CBS-domain"/>
    <property type="match status" value="1"/>
</dbReference>
<dbReference type="Proteomes" id="UP000885806">
    <property type="component" value="Unassembled WGS sequence"/>
</dbReference>